<accession>A0A6J8EAA9</accession>
<feature type="repeat" description="ANK" evidence="3">
    <location>
        <begin position="488"/>
        <end position="520"/>
    </location>
</feature>
<dbReference type="GO" id="GO:0005737">
    <property type="term" value="C:cytoplasm"/>
    <property type="evidence" value="ECO:0007669"/>
    <property type="project" value="TreeGrafter"/>
</dbReference>
<feature type="domain" description="Novel STAND NTPase 3" evidence="4">
    <location>
        <begin position="4"/>
        <end position="135"/>
    </location>
</feature>
<gene>
    <name evidence="5" type="ORF">MCOR_49493</name>
</gene>
<evidence type="ECO:0000256" key="1">
    <source>
        <dbReference type="ARBA" id="ARBA00022737"/>
    </source>
</evidence>
<keyword evidence="6" id="KW-1185">Reference proteome</keyword>
<dbReference type="OrthoDB" id="6121908at2759"/>
<dbReference type="Proteomes" id="UP000507470">
    <property type="component" value="Unassembled WGS sequence"/>
</dbReference>
<dbReference type="PANTHER" id="PTHR23206:SF7">
    <property type="entry name" value="PROTEIN KINASE DOMAIN-CONTAINING PROTEIN"/>
    <property type="match status" value="1"/>
</dbReference>
<dbReference type="AlphaFoldDB" id="A0A6J8EAA9"/>
<dbReference type="InterPro" id="IPR002110">
    <property type="entry name" value="Ankyrin_rpt"/>
</dbReference>
<dbReference type="InterPro" id="IPR051631">
    <property type="entry name" value="Ankyrin-KH/SAM_domain"/>
</dbReference>
<dbReference type="PROSITE" id="PS50088">
    <property type="entry name" value="ANK_REPEAT"/>
    <property type="match status" value="7"/>
</dbReference>
<feature type="repeat" description="ANK" evidence="3">
    <location>
        <begin position="455"/>
        <end position="487"/>
    </location>
</feature>
<evidence type="ECO:0000313" key="6">
    <source>
        <dbReference type="Proteomes" id="UP000507470"/>
    </source>
</evidence>
<dbReference type="Pfam" id="PF20720">
    <property type="entry name" value="nSTAND3"/>
    <property type="match status" value="1"/>
</dbReference>
<evidence type="ECO:0000259" key="4">
    <source>
        <dbReference type="Pfam" id="PF20720"/>
    </source>
</evidence>
<dbReference type="InterPro" id="IPR027417">
    <property type="entry name" value="P-loop_NTPase"/>
</dbReference>
<keyword evidence="2 3" id="KW-0040">ANK repeat</keyword>
<evidence type="ECO:0000256" key="2">
    <source>
        <dbReference type="ARBA" id="ARBA00023043"/>
    </source>
</evidence>
<feature type="repeat" description="ANK" evidence="3">
    <location>
        <begin position="622"/>
        <end position="654"/>
    </location>
</feature>
<feature type="repeat" description="ANK" evidence="3">
    <location>
        <begin position="655"/>
        <end position="687"/>
    </location>
</feature>
<dbReference type="InterPro" id="IPR036770">
    <property type="entry name" value="Ankyrin_rpt-contain_sf"/>
</dbReference>
<organism evidence="5 6">
    <name type="scientific">Mytilus coruscus</name>
    <name type="common">Sea mussel</name>
    <dbReference type="NCBI Taxonomy" id="42192"/>
    <lineage>
        <taxon>Eukaryota</taxon>
        <taxon>Metazoa</taxon>
        <taxon>Spiralia</taxon>
        <taxon>Lophotrochozoa</taxon>
        <taxon>Mollusca</taxon>
        <taxon>Bivalvia</taxon>
        <taxon>Autobranchia</taxon>
        <taxon>Pteriomorphia</taxon>
        <taxon>Mytilida</taxon>
        <taxon>Mytiloidea</taxon>
        <taxon>Mytilidae</taxon>
        <taxon>Mytilinae</taxon>
        <taxon>Mytilus</taxon>
    </lineage>
</organism>
<dbReference type="Pfam" id="PF13637">
    <property type="entry name" value="Ank_4"/>
    <property type="match status" value="2"/>
</dbReference>
<feature type="repeat" description="ANK" evidence="3">
    <location>
        <begin position="688"/>
        <end position="720"/>
    </location>
</feature>
<dbReference type="InterPro" id="IPR049050">
    <property type="entry name" value="nSTAND3"/>
</dbReference>
<feature type="repeat" description="ANK" evidence="3">
    <location>
        <begin position="555"/>
        <end position="587"/>
    </location>
</feature>
<proteinExistence type="predicted"/>
<dbReference type="Pfam" id="PF00023">
    <property type="entry name" value="Ank"/>
    <property type="match status" value="1"/>
</dbReference>
<keyword evidence="1" id="KW-0677">Repeat</keyword>
<dbReference type="Gene3D" id="1.25.40.20">
    <property type="entry name" value="Ankyrin repeat-containing domain"/>
    <property type="match status" value="1"/>
</dbReference>
<protein>
    <recommendedName>
        <fullName evidence="4">Novel STAND NTPase 3 domain-containing protein</fullName>
    </recommendedName>
</protein>
<feature type="repeat" description="ANK" evidence="3">
    <location>
        <begin position="422"/>
        <end position="454"/>
    </location>
</feature>
<evidence type="ECO:0000313" key="5">
    <source>
        <dbReference type="EMBL" id="CAC5416923.1"/>
    </source>
</evidence>
<dbReference type="SUPFAM" id="SSF52540">
    <property type="entry name" value="P-loop containing nucleoside triphosphate hydrolases"/>
    <property type="match status" value="1"/>
</dbReference>
<evidence type="ECO:0000256" key="3">
    <source>
        <dbReference type="PROSITE-ProRule" id="PRU00023"/>
    </source>
</evidence>
<dbReference type="SMART" id="SM00248">
    <property type="entry name" value="ANK"/>
    <property type="match status" value="11"/>
</dbReference>
<sequence length="759" mass="86004">MEHILTESTVTIVGNSGTGKSFLSRHVALAMMKQGYIIIPCDNPGDIRQWFKPGRKTLFVFDDVCGRYILNQQIYNDWKQRLDHITSLLKDKCCKIMVTCRLDVYKNDLFRRLSIFKTCIIDLSSKDFKLNAAEKLALAEVYFKDNVNKVTELSERYEFFPLLCSLYHKQQPQKHVNISDFFSNPFRVFQNELGDWYIEGKAGKMKYCSLVLCVMFNNTISEENFNTKDRKIGTVLDDLFEECELKNVTPVTSLKKSLETVEGTYVVKEESTYKIIHDKLFDILAKYFGEKMLQLFIDHAHTEFIKERFLWKTADRIDTDIDFAIEVPDNFINNYIGRLLKDWENGFIIQVFSNRNMISRKFTDKFISSVKKMDQAKQEDLASTEDIEFKVTALEMTCFYGFGNLVNWLISRNSDINHCGEAGISSLHFTCINGDVNVVKELIQHSADVNQCDNDGESPLYTASQAGHVDVVKELLQHSPDVYKCSNDGESPLYIASQEGHVGVVKELLLHSADVNKCNKNGVSPLSRASYFNKKEVVQILLQCDEMDINLCDADGRSPLYWASQKGHIIVVKELLQHLPDVNKCSTGGYSPLSAASYFNKTEVVKALLQCDGVDINICDNKGKSSLYTASQEGHVDVVKELIQHAAVVNQCDNNGESPLIIASYKGHIKVVKELLHHLGNVNQIDNDGDSSLYIACQEGHVDVVKELLQYLTDVNKFDKNGVSPRCIASQNGHLNVVKELKQHTSDIKKCESDGESSL</sequence>
<dbReference type="Pfam" id="PF12796">
    <property type="entry name" value="Ank_2"/>
    <property type="match status" value="2"/>
</dbReference>
<name>A0A6J8EAA9_MYTCO</name>
<dbReference type="SUPFAM" id="SSF48403">
    <property type="entry name" value="Ankyrin repeat"/>
    <property type="match status" value="1"/>
</dbReference>
<reference evidence="5 6" key="1">
    <citation type="submission" date="2020-06" db="EMBL/GenBank/DDBJ databases">
        <authorList>
            <person name="Li R."/>
            <person name="Bekaert M."/>
        </authorList>
    </citation>
    <scope>NUCLEOTIDE SEQUENCE [LARGE SCALE GENOMIC DNA]</scope>
    <source>
        <strain evidence="6">wild</strain>
    </source>
</reference>
<dbReference type="PROSITE" id="PS50297">
    <property type="entry name" value="ANK_REP_REGION"/>
    <property type="match status" value="7"/>
</dbReference>
<dbReference type="EMBL" id="CACVKT020008724">
    <property type="protein sequence ID" value="CAC5416923.1"/>
    <property type="molecule type" value="Genomic_DNA"/>
</dbReference>
<dbReference type="PANTHER" id="PTHR23206">
    <property type="entry name" value="MASK PROTEIN"/>
    <property type="match status" value="1"/>
</dbReference>
<dbReference type="GO" id="GO:0045087">
    <property type="term" value="P:innate immune response"/>
    <property type="evidence" value="ECO:0007669"/>
    <property type="project" value="TreeGrafter"/>
</dbReference>